<dbReference type="InterPro" id="IPR008949">
    <property type="entry name" value="Isoprenoid_synthase_dom_sf"/>
</dbReference>
<dbReference type="EC" id="4.2.3.7" evidence="1"/>
<dbReference type="KEGG" id="sfk:KY5_4979"/>
<protein>
    <submittedName>
        <fullName evidence="1">Pentalenene synthase (PS) (Sesquiterpene synthase) (Sesquiterpene cyclase)</fullName>
        <ecNumber evidence="1">4.2.3.7</ecNumber>
    </submittedName>
</protein>
<dbReference type="AlphaFoldDB" id="A0A291QEQ7"/>
<dbReference type="EMBL" id="CP022685">
    <property type="protein sequence ID" value="ATL29997.1"/>
    <property type="molecule type" value="Genomic_DNA"/>
</dbReference>
<keyword evidence="1" id="KW-0456">Lyase</keyword>
<dbReference type="GO" id="GO:0050467">
    <property type="term" value="F:pentalenene synthase activity"/>
    <property type="evidence" value="ECO:0007669"/>
    <property type="project" value="UniProtKB-EC"/>
</dbReference>
<gene>
    <name evidence="1" type="ORF">KY5_4979</name>
</gene>
<dbReference type="Pfam" id="PF19086">
    <property type="entry name" value="Terpene_syn_C_2"/>
    <property type="match status" value="1"/>
</dbReference>
<accession>A0A291QEQ7</accession>
<sequence length="335" mass="37807">MPRTEFDIPGISATSPHVQAAREHLLKWMKGYDLLPSDSRTQQLGSEDVALLTAMGYPWAGSEELNILTDYLAVTWVIDDGLDTKFGREPHHVIKLVEQLCAVLDFHAVGPAPVVVDAFHDVWKRSVEVASPHWQEHASHTWRAYFWGQAWETINRYRAMNALDLENYVSLWNICSGGAVWFEYVELGHEEFPPAWFHSPEVQNLRRAANGVALAVDDLASLEKEESDDDEHNFIKVMINAHGYSREDAIAKAVAWGQEQADLMRRCYARLQAYAEQRVGLDGTDIEKCLRAADAVLAGTRGYHDWALISPRYGSHGIQVRGDGIDEPLRVRGLF</sequence>
<name>A0A291QEQ7_9ACTN</name>
<dbReference type="Gene3D" id="1.10.600.10">
    <property type="entry name" value="Farnesyl Diphosphate Synthase"/>
    <property type="match status" value="1"/>
</dbReference>
<evidence type="ECO:0000313" key="2">
    <source>
        <dbReference type="Proteomes" id="UP000221011"/>
    </source>
</evidence>
<dbReference type="Proteomes" id="UP000221011">
    <property type="component" value="Chromosome"/>
</dbReference>
<dbReference type="SUPFAM" id="SSF48576">
    <property type="entry name" value="Terpenoid synthases"/>
    <property type="match status" value="1"/>
</dbReference>
<dbReference type="RefSeq" id="WP_098244372.1">
    <property type="nucleotide sequence ID" value="NZ_CP022685.1"/>
</dbReference>
<organism evidence="1 2">
    <name type="scientific">Streptomyces formicae</name>
    <dbReference type="NCBI Taxonomy" id="1616117"/>
    <lineage>
        <taxon>Bacteria</taxon>
        <taxon>Bacillati</taxon>
        <taxon>Actinomycetota</taxon>
        <taxon>Actinomycetes</taxon>
        <taxon>Kitasatosporales</taxon>
        <taxon>Streptomycetaceae</taxon>
        <taxon>Streptomyces</taxon>
    </lineage>
</organism>
<proteinExistence type="predicted"/>
<keyword evidence="2" id="KW-1185">Reference proteome</keyword>
<evidence type="ECO:0000313" key="1">
    <source>
        <dbReference type="EMBL" id="ATL29997.1"/>
    </source>
</evidence>
<reference evidence="1 2" key="1">
    <citation type="submission" date="2017-08" db="EMBL/GenBank/DDBJ databases">
        <title>Complete Genome Sequence of Streptomyces formicae KY5, the formicamycin producer.</title>
        <authorList>
            <person name="Holmes N.A."/>
            <person name="Devine R."/>
            <person name="Qin Z."/>
            <person name="Seipke R.F."/>
            <person name="Wilkinson B."/>
            <person name="Hutchings M.I."/>
        </authorList>
    </citation>
    <scope>NUCLEOTIDE SEQUENCE [LARGE SCALE GENOMIC DNA]</scope>
    <source>
        <strain evidence="1 2">KY5</strain>
    </source>
</reference>